<proteinExistence type="predicted"/>
<dbReference type="OrthoDB" id="3766406at2759"/>
<dbReference type="EMBL" id="ML987194">
    <property type="protein sequence ID" value="KAF2250041.1"/>
    <property type="molecule type" value="Genomic_DNA"/>
</dbReference>
<accession>A0A6A6II08</accession>
<dbReference type="RefSeq" id="XP_033685045.1">
    <property type="nucleotide sequence ID" value="XM_033826773.1"/>
</dbReference>
<evidence type="ECO:0000256" key="1">
    <source>
        <dbReference type="SAM" id="MobiDB-lite"/>
    </source>
</evidence>
<evidence type="ECO:0000313" key="3">
    <source>
        <dbReference type="Proteomes" id="UP000800094"/>
    </source>
</evidence>
<name>A0A6A6II08_9PLEO</name>
<dbReference type="AlphaFoldDB" id="A0A6A6II08"/>
<protein>
    <recommendedName>
        <fullName evidence="4">F-box domain-containing protein</fullName>
    </recommendedName>
</protein>
<reference evidence="2" key="1">
    <citation type="journal article" date="2020" name="Stud. Mycol.">
        <title>101 Dothideomycetes genomes: a test case for predicting lifestyles and emergence of pathogens.</title>
        <authorList>
            <person name="Haridas S."/>
            <person name="Albert R."/>
            <person name="Binder M."/>
            <person name="Bloem J."/>
            <person name="Labutti K."/>
            <person name="Salamov A."/>
            <person name="Andreopoulos B."/>
            <person name="Baker S."/>
            <person name="Barry K."/>
            <person name="Bills G."/>
            <person name="Bluhm B."/>
            <person name="Cannon C."/>
            <person name="Castanera R."/>
            <person name="Culley D."/>
            <person name="Daum C."/>
            <person name="Ezra D."/>
            <person name="Gonzalez J."/>
            <person name="Henrissat B."/>
            <person name="Kuo A."/>
            <person name="Liang C."/>
            <person name="Lipzen A."/>
            <person name="Lutzoni F."/>
            <person name="Magnuson J."/>
            <person name="Mondo S."/>
            <person name="Nolan M."/>
            <person name="Ohm R."/>
            <person name="Pangilinan J."/>
            <person name="Park H.-J."/>
            <person name="Ramirez L."/>
            <person name="Alfaro M."/>
            <person name="Sun H."/>
            <person name="Tritt A."/>
            <person name="Yoshinaga Y."/>
            <person name="Zwiers L.-H."/>
            <person name="Turgeon B."/>
            <person name="Goodwin S."/>
            <person name="Spatafora J."/>
            <person name="Crous P."/>
            <person name="Grigoriev I."/>
        </authorList>
    </citation>
    <scope>NUCLEOTIDE SEQUENCE</scope>
    <source>
        <strain evidence="2">CBS 122368</strain>
    </source>
</reference>
<gene>
    <name evidence="2" type="ORF">BU26DRAFT_504442</name>
</gene>
<dbReference type="Proteomes" id="UP000800094">
    <property type="component" value="Unassembled WGS sequence"/>
</dbReference>
<feature type="region of interest" description="Disordered" evidence="1">
    <location>
        <begin position="47"/>
        <end position="66"/>
    </location>
</feature>
<sequence length="382" mass="42822">MGRQSLFLPDILPCPGPGRCEFHTSIFGGSDDPEAVPEVYSCPRCQEEHPTTIDPPSGSPSPTCPSRLESLPTEILQDIGERVPMPYRALLAFSSRTLHHKLGKRAFDVPTRDRLLLSDLLSRNMPAYATCWDCRTLRPYYSALAWPLLKIHRKERGIPSSIYGVSEFLMTKALAYCDSQRKTGNCFMSLLTCAGTYIKPWADNDKSYAEDAGFSKDDLQMGLQITYEASGRISTKHTADRLVTHVQYRINLPRPWTSFAVAQRFAILRDFYLCPHVYASKVQYRDPHDPTFPADSSIKHWLPHEGPVPEATLTCSKCSAEFRSTVEDDKGHQSITFDVWSESNRTCNDGLTETTFCQGTSYSNGLLGNSKIRGMFESAPAI</sequence>
<evidence type="ECO:0008006" key="4">
    <source>
        <dbReference type="Google" id="ProtNLM"/>
    </source>
</evidence>
<evidence type="ECO:0000313" key="2">
    <source>
        <dbReference type="EMBL" id="KAF2250041.1"/>
    </source>
</evidence>
<keyword evidence="3" id="KW-1185">Reference proteome</keyword>
<organism evidence="2 3">
    <name type="scientific">Trematosphaeria pertusa</name>
    <dbReference type="NCBI Taxonomy" id="390896"/>
    <lineage>
        <taxon>Eukaryota</taxon>
        <taxon>Fungi</taxon>
        <taxon>Dikarya</taxon>
        <taxon>Ascomycota</taxon>
        <taxon>Pezizomycotina</taxon>
        <taxon>Dothideomycetes</taxon>
        <taxon>Pleosporomycetidae</taxon>
        <taxon>Pleosporales</taxon>
        <taxon>Massarineae</taxon>
        <taxon>Trematosphaeriaceae</taxon>
        <taxon>Trematosphaeria</taxon>
    </lineage>
</organism>
<dbReference type="GeneID" id="54580103"/>